<accession>A0A3E2N5D3</accession>
<feature type="repeat" description="Cell wall-binding" evidence="2">
    <location>
        <begin position="113"/>
        <end position="132"/>
    </location>
</feature>
<proteinExistence type="predicted"/>
<evidence type="ECO:0000256" key="1">
    <source>
        <dbReference type="ARBA" id="ARBA00022737"/>
    </source>
</evidence>
<keyword evidence="1" id="KW-0677">Repeat</keyword>
<protein>
    <recommendedName>
        <fullName evidence="8">Cell wall-binding protein</fullName>
    </recommendedName>
</protein>
<dbReference type="OrthoDB" id="1933193at2"/>
<dbReference type="AlphaFoldDB" id="A0A3E2N5D3"/>
<evidence type="ECO:0000313" key="4">
    <source>
        <dbReference type="EMBL" id="GLB30211.1"/>
    </source>
</evidence>
<dbReference type="Pfam" id="PF19127">
    <property type="entry name" value="Choline_bind_3"/>
    <property type="match status" value="2"/>
</dbReference>
<evidence type="ECO:0000256" key="3">
    <source>
        <dbReference type="SAM" id="SignalP"/>
    </source>
</evidence>
<evidence type="ECO:0000313" key="6">
    <source>
        <dbReference type="Proteomes" id="UP000260680"/>
    </source>
</evidence>
<evidence type="ECO:0000313" key="7">
    <source>
        <dbReference type="Proteomes" id="UP001419084"/>
    </source>
</evidence>
<evidence type="ECO:0000313" key="5">
    <source>
        <dbReference type="EMBL" id="RFZ76190.1"/>
    </source>
</evidence>
<feature type="signal peptide" evidence="3">
    <location>
        <begin position="1"/>
        <end position="25"/>
    </location>
</feature>
<dbReference type="SUPFAM" id="SSF69360">
    <property type="entry name" value="Cell wall binding repeat"/>
    <property type="match status" value="1"/>
</dbReference>
<name>A0A3E2N5D3_9FIRM</name>
<dbReference type="PROSITE" id="PS51257">
    <property type="entry name" value="PROKAR_LIPOPROTEIN"/>
    <property type="match status" value="1"/>
</dbReference>
<keyword evidence="7" id="KW-1185">Reference proteome</keyword>
<dbReference type="PROSITE" id="PS51170">
    <property type="entry name" value="CW"/>
    <property type="match status" value="2"/>
</dbReference>
<organism evidence="5 6">
    <name type="scientific">Lacrimispora amygdalina</name>
    <dbReference type="NCBI Taxonomy" id="253257"/>
    <lineage>
        <taxon>Bacteria</taxon>
        <taxon>Bacillati</taxon>
        <taxon>Bacillota</taxon>
        <taxon>Clostridia</taxon>
        <taxon>Lachnospirales</taxon>
        <taxon>Lachnospiraceae</taxon>
        <taxon>Lacrimispora</taxon>
    </lineage>
</organism>
<gene>
    <name evidence="5" type="ORF">DS742_24905</name>
    <name evidence="4" type="ORF">LAD12857_21340</name>
</gene>
<dbReference type="Proteomes" id="UP000260680">
    <property type="component" value="Unassembled WGS sequence"/>
</dbReference>
<dbReference type="Proteomes" id="UP001419084">
    <property type="component" value="Unassembled WGS sequence"/>
</dbReference>
<keyword evidence="3" id="KW-0732">Signal</keyword>
<evidence type="ECO:0000256" key="2">
    <source>
        <dbReference type="PROSITE-ProRule" id="PRU00591"/>
    </source>
</evidence>
<reference evidence="4 7" key="2">
    <citation type="journal article" date="2024" name="Int. J. Syst. Evol. Microbiol.">
        <title>Lacrimispora brassicae sp. nov. isolated from fermented cabbage, and proposal of Clostridium indicum Gundawar et al. 2019 and Clostridium methoxybenzovorans Mechichi et al. 1999 as heterotypic synonyms of Lacrimispora amygdalina (Parshina et al. 2003) Haas and Blanchard 2020 and Lacrimispora indolis (McClung and McCoy 1957) Haas and Blanchard 2020, respectively.</title>
        <authorList>
            <person name="Kobayashi H."/>
            <person name="Tanizawa Y."/>
            <person name="Sakamoto M."/>
            <person name="Ohkuma M."/>
            <person name="Tohno M."/>
        </authorList>
    </citation>
    <scope>NUCLEOTIDE SEQUENCE [LARGE SCALE GENOMIC DNA]</scope>
    <source>
        <strain evidence="4 7">DSM 12857</strain>
    </source>
</reference>
<comment type="caution">
    <text evidence="5">The sequence shown here is derived from an EMBL/GenBank/DDBJ whole genome shotgun (WGS) entry which is preliminary data.</text>
</comment>
<feature type="chain" id="PRO_5039471665" description="Cell wall-binding protein" evidence="3">
    <location>
        <begin position="26"/>
        <end position="158"/>
    </location>
</feature>
<dbReference type="EMBL" id="QOHO01000101">
    <property type="protein sequence ID" value="RFZ76190.1"/>
    <property type="molecule type" value="Genomic_DNA"/>
</dbReference>
<feature type="repeat" description="Cell wall-binding" evidence="2">
    <location>
        <begin position="31"/>
        <end position="50"/>
    </location>
</feature>
<dbReference type="InterPro" id="IPR018337">
    <property type="entry name" value="Cell_wall/Cho-bd_repeat"/>
</dbReference>
<sequence length="158" mass="17929">MKTVLKKIMITALAGIVLTAVLLMSACNSKTTGWVQSDGKWYYYDDKGVMVKNTVVEGHELGADGAMVESQDDDALNTETVSMEEQLNQPDGWYVNNEEKEPKWHYIKDHAYVTGWLNVEDSWYYFDEQGAMVNDTTIEIEGKDYIFSETGKCTNKES</sequence>
<evidence type="ECO:0008006" key="8">
    <source>
        <dbReference type="Google" id="ProtNLM"/>
    </source>
</evidence>
<dbReference type="RefSeq" id="WP_117419636.1">
    <property type="nucleotide sequence ID" value="NZ_BRPJ01000036.1"/>
</dbReference>
<dbReference type="EMBL" id="BRPJ01000036">
    <property type="protein sequence ID" value="GLB30211.1"/>
    <property type="molecule type" value="Genomic_DNA"/>
</dbReference>
<dbReference type="Gene3D" id="2.10.270.10">
    <property type="entry name" value="Cholin Binding"/>
    <property type="match status" value="2"/>
</dbReference>
<reference evidence="5 6" key="1">
    <citation type="submission" date="2018-07" db="EMBL/GenBank/DDBJ databases">
        <title>New species, Clostridium PI-S10-A1B.</title>
        <authorList>
            <person name="Krishna G."/>
            <person name="Summeta K."/>
            <person name="Shikha S."/>
            <person name="Prabhu P.B."/>
            <person name="Suresh K."/>
        </authorList>
    </citation>
    <scope>NUCLEOTIDE SEQUENCE [LARGE SCALE GENOMIC DNA]</scope>
    <source>
        <strain evidence="5 6">PI-S10-A1B</strain>
    </source>
</reference>